<dbReference type="EMBL" id="JAWJWE010000039">
    <property type="protein sequence ID" value="KAK6621064.1"/>
    <property type="molecule type" value="Genomic_DNA"/>
</dbReference>
<name>A0AAN8S3M8_POLSC</name>
<dbReference type="AlphaFoldDB" id="A0AAN8S3M8"/>
<gene>
    <name evidence="1" type="ORF">RUM43_011368</name>
</gene>
<evidence type="ECO:0000313" key="2">
    <source>
        <dbReference type="Proteomes" id="UP001372834"/>
    </source>
</evidence>
<dbReference type="PROSITE" id="PS51257">
    <property type="entry name" value="PROKAR_LIPOPROTEIN"/>
    <property type="match status" value="1"/>
</dbReference>
<dbReference type="Proteomes" id="UP001372834">
    <property type="component" value="Unassembled WGS sequence"/>
</dbReference>
<comment type="caution">
    <text evidence="1">The sequence shown here is derived from an EMBL/GenBank/DDBJ whole genome shotgun (WGS) entry which is preliminary data.</text>
</comment>
<proteinExistence type="predicted"/>
<evidence type="ECO:0000313" key="1">
    <source>
        <dbReference type="EMBL" id="KAK6621064.1"/>
    </source>
</evidence>
<sequence>MPKAMIQWLPTGLPDSNVQYHCLITFSCQDGSPSVRDQSQQRHCSCSVTDNLVLLFLPKNETKSKRKLQMRCCETDLASVQVGDVTRPLYIS</sequence>
<accession>A0AAN8S3M8</accession>
<reference evidence="1 2" key="1">
    <citation type="submission" date="2023-10" db="EMBL/GenBank/DDBJ databases">
        <title>Genomes of two closely related lineages of the louse Polyplax serrata with different host specificities.</title>
        <authorList>
            <person name="Martinu J."/>
            <person name="Tarabai H."/>
            <person name="Stefka J."/>
            <person name="Hypsa V."/>
        </authorList>
    </citation>
    <scope>NUCLEOTIDE SEQUENCE [LARGE SCALE GENOMIC DNA]</scope>
    <source>
        <strain evidence="1">HR10_N</strain>
    </source>
</reference>
<protein>
    <submittedName>
        <fullName evidence="1">Uncharacterized protein</fullName>
    </submittedName>
</protein>
<organism evidence="1 2">
    <name type="scientific">Polyplax serrata</name>
    <name type="common">Common mouse louse</name>
    <dbReference type="NCBI Taxonomy" id="468196"/>
    <lineage>
        <taxon>Eukaryota</taxon>
        <taxon>Metazoa</taxon>
        <taxon>Ecdysozoa</taxon>
        <taxon>Arthropoda</taxon>
        <taxon>Hexapoda</taxon>
        <taxon>Insecta</taxon>
        <taxon>Pterygota</taxon>
        <taxon>Neoptera</taxon>
        <taxon>Paraneoptera</taxon>
        <taxon>Psocodea</taxon>
        <taxon>Troctomorpha</taxon>
        <taxon>Phthiraptera</taxon>
        <taxon>Anoplura</taxon>
        <taxon>Polyplacidae</taxon>
        <taxon>Polyplax</taxon>
    </lineage>
</organism>